<gene>
    <name evidence="1" type="ORF">PanWU01x14_030410</name>
</gene>
<dbReference type="PANTHER" id="PTHR48258:SF10">
    <property type="entry name" value="DUF4218 DOMAIN-CONTAINING PROTEIN"/>
    <property type="match status" value="1"/>
</dbReference>
<reference evidence="2" key="1">
    <citation type="submission" date="2016-06" db="EMBL/GenBank/DDBJ databases">
        <title>Parallel loss of symbiosis genes in relatives of nitrogen-fixing non-legume Parasponia.</title>
        <authorList>
            <person name="Van Velzen R."/>
            <person name="Holmer R."/>
            <person name="Bu F."/>
            <person name="Rutten L."/>
            <person name="Van Zeijl A."/>
            <person name="Liu W."/>
            <person name="Santuari L."/>
            <person name="Cao Q."/>
            <person name="Sharma T."/>
            <person name="Shen D."/>
            <person name="Roswanjaya Y."/>
            <person name="Wardhani T."/>
            <person name="Kalhor M.S."/>
            <person name="Jansen J."/>
            <person name="Van den Hoogen J."/>
            <person name="Gungor B."/>
            <person name="Hartog M."/>
            <person name="Hontelez J."/>
            <person name="Verver J."/>
            <person name="Yang W.-C."/>
            <person name="Schijlen E."/>
            <person name="Repin R."/>
            <person name="Schilthuizen M."/>
            <person name="Schranz E."/>
            <person name="Heidstra R."/>
            <person name="Miyata K."/>
            <person name="Fedorova E."/>
            <person name="Kohlen W."/>
            <person name="Bisseling T."/>
            <person name="Smit S."/>
            <person name="Geurts R."/>
        </authorList>
    </citation>
    <scope>NUCLEOTIDE SEQUENCE [LARGE SCALE GENOMIC DNA]</scope>
    <source>
        <strain evidence="2">cv. WU1-14</strain>
    </source>
</reference>
<dbReference type="AlphaFoldDB" id="A0A2P5DUR3"/>
<dbReference type="EMBL" id="JXTB01000015">
    <property type="protein sequence ID" value="PON77032.1"/>
    <property type="molecule type" value="Genomic_DNA"/>
</dbReference>
<proteinExistence type="predicted"/>
<keyword evidence="2" id="KW-1185">Reference proteome</keyword>
<dbReference type="OrthoDB" id="1878503at2759"/>
<feature type="non-terminal residue" evidence="1">
    <location>
        <position position="1"/>
    </location>
</feature>
<accession>A0A2P5DUR3</accession>
<sequence length="92" mass="10581">SNFSNSSYIGYVVNGVKFLVDKRDSKRNTQNYGVRVPGSDGNYFYGILEQVLELSYIKGCNVVLFRCRWFDTISRTLYNASFWPALISNISF</sequence>
<name>A0A2P5DUR3_PARAD</name>
<protein>
    <recommendedName>
        <fullName evidence="3">DUF4216 domain-containing protein</fullName>
    </recommendedName>
</protein>
<evidence type="ECO:0000313" key="2">
    <source>
        <dbReference type="Proteomes" id="UP000237105"/>
    </source>
</evidence>
<dbReference type="Proteomes" id="UP000237105">
    <property type="component" value="Unassembled WGS sequence"/>
</dbReference>
<dbReference type="PANTHER" id="PTHR48258">
    <property type="entry name" value="DUF4218 DOMAIN-CONTAINING PROTEIN-RELATED"/>
    <property type="match status" value="1"/>
</dbReference>
<organism evidence="1 2">
    <name type="scientific">Parasponia andersonii</name>
    <name type="common">Sponia andersonii</name>
    <dbReference type="NCBI Taxonomy" id="3476"/>
    <lineage>
        <taxon>Eukaryota</taxon>
        <taxon>Viridiplantae</taxon>
        <taxon>Streptophyta</taxon>
        <taxon>Embryophyta</taxon>
        <taxon>Tracheophyta</taxon>
        <taxon>Spermatophyta</taxon>
        <taxon>Magnoliopsida</taxon>
        <taxon>eudicotyledons</taxon>
        <taxon>Gunneridae</taxon>
        <taxon>Pentapetalae</taxon>
        <taxon>rosids</taxon>
        <taxon>fabids</taxon>
        <taxon>Rosales</taxon>
        <taxon>Cannabaceae</taxon>
        <taxon>Parasponia</taxon>
    </lineage>
</organism>
<comment type="caution">
    <text evidence="1">The sequence shown here is derived from an EMBL/GenBank/DDBJ whole genome shotgun (WGS) entry which is preliminary data.</text>
</comment>
<evidence type="ECO:0000313" key="1">
    <source>
        <dbReference type="EMBL" id="PON77032.1"/>
    </source>
</evidence>
<evidence type="ECO:0008006" key="3">
    <source>
        <dbReference type="Google" id="ProtNLM"/>
    </source>
</evidence>